<evidence type="ECO:0000313" key="6">
    <source>
        <dbReference type="Proteomes" id="UP000282185"/>
    </source>
</evidence>
<proteinExistence type="predicted"/>
<dbReference type="RefSeq" id="WP_115413699.1">
    <property type="nucleotide sequence ID" value="NZ_CP031356.1"/>
</dbReference>
<accession>A0A345YPV8</accession>
<feature type="signal peptide" evidence="2">
    <location>
        <begin position="1"/>
        <end position="28"/>
    </location>
</feature>
<protein>
    <recommendedName>
        <fullName evidence="7">Lipoprotein</fullName>
    </recommendedName>
</protein>
<dbReference type="EMBL" id="QSWH01000002">
    <property type="protein sequence ID" value="RRR23698.1"/>
    <property type="molecule type" value="Genomic_DNA"/>
</dbReference>
<dbReference type="EMBL" id="CP031356">
    <property type="protein sequence ID" value="AXK45960.1"/>
    <property type="molecule type" value="Genomic_DNA"/>
</dbReference>
<evidence type="ECO:0008006" key="7">
    <source>
        <dbReference type="Google" id="ProtNLM"/>
    </source>
</evidence>
<feature type="region of interest" description="Disordered" evidence="1">
    <location>
        <begin position="228"/>
        <end position="256"/>
    </location>
</feature>
<keyword evidence="5" id="KW-1185">Reference proteome</keyword>
<organism evidence="4 6">
    <name type="scientific">Brachybacterium saurashtrense</name>
    <dbReference type="NCBI Taxonomy" id="556288"/>
    <lineage>
        <taxon>Bacteria</taxon>
        <taxon>Bacillati</taxon>
        <taxon>Actinomycetota</taxon>
        <taxon>Actinomycetes</taxon>
        <taxon>Micrococcales</taxon>
        <taxon>Dermabacteraceae</taxon>
        <taxon>Brachybacterium</taxon>
    </lineage>
</organism>
<evidence type="ECO:0000313" key="3">
    <source>
        <dbReference type="EMBL" id="AXK45960.1"/>
    </source>
</evidence>
<evidence type="ECO:0000256" key="1">
    <source>
        <dbReference type="SAM" id="MobiDB-lite"/>
    </source>
</evidence>
<reference evidence="3 5" key="1">
    <citation type="submission" date="2018-07" db="EMBL/GenBank/DDBJ databases">
        <title>Brachybacterium saurashtrense DSM 23186 genome sequence.</title>
        <authorList>
            <person name="Guo L."/>
        </authorList>
    </citation>
    <scope>NUCLEOTIDE SEQUENCE [LARGE SCALE GENOMIC DNA]</scope>
    <source>
        <strain evidence="3 5">DSM 23186</strain>
    </source>
</reference>
<feature type="chain" id="PRO_5044584627" description="Lipoprotein" evidence="2">
    <location>
        <begin position="29"/>
        <end position="256"/>
    </location>
</feature>
<evidence type="ECO:0000313" key="4">
    <source>
        <dbReference type="EMBL" id="RRR23698.1"/>
    </source>
</evidence>
<dbReference type="OrthoDB" id="5143853at2"/>
<name>A0A345YPV8_9MICO</name>
<dbReference type="Proteomes" id="UP000282185">
    <property type="component" value="Unassembled WGS sequence"/>
</dbReference>
<dbReference type="Proteomes" id="UP000254236">
    <property type="component" value="Chromosome"/>
</dbReference>
<evidence type="ECO:0000313" key="5">
    <source>
        <dbReference type="Proteomes" id="UP000254236"/>
    </source>
</evidence>
<reference evidence="4 6" key="2">
    <citation type="submission" date="2018-08" db="EMBL/GenBank/DDBJ databases">
        <title>Brachybacterium saurashtrense DSM 23186.</title>
        <authorList>
            <person name="Li Y."/>
        </authorList>
    </citation>
    <scope>NUCLEOTIDE SEQUENCE [LARGE SCALE GENOMIC DNA]</scope>
    <source>
        <strain evidence="4 6">DSM 23186</strain>
    </source>
</reference>
<dbReference type="AlphaFoldDB" id="A0A345YPV8"/>
<gene>
    <name evidence="3" type="ORF">DWV08_10305</name>
    <name evidence="4" type="ORF">DXU92_02055</name>
</gene>
<sequence>MTRTPATTTIRTRITATAAGLAAALVLAGCGSGSDEASGAGRGNDGGAGDGARESTIYQFDEAKTADDTPFAVSDSPVTVELSGELESALPAGAQLTVGQYTISAKAFETGMCRLDVETVFANGGQDTLSAPRERGGGNPHEYVMSALTKDRRYSDATVVDELPSDEDLEDDGEYITEDFSKMTFVDQCSEDADDRFLPLDFLYPGEDGELETFADVDIAVVGGTQSGSGGTTLFLTGDTEADVTPAGEWTAPDED</sequence>
<evidence type="ECO:0000256" key="2">
    <source>
        <dbReference type="SAM" id="SignalP"/>
    </source>
</evidence>
<dbReference type="PROSITE" id="PS51257">
    <property type="entry name" value="PROKAR_LIPOPROTEIN"/>
    <property type="match status" value="1"/>
</dbReference>
<dbReference type="KEGG" id="bsau:DWV08_10305"/>
<keyword evidence="2" id="KW-0732">Signal</keyword>